<evidence type="ECO:0000313" key="12">
    <source>
        <dbReference type="EMBL" id="TWW63674.1"/>
    </source>
</evidence>
<dbReference type="InterPro" id="IPR004182">
    <property type="entry name" value="GRAM"/>
</dbReference>
<comment type="subcellular location">
    <subcellularLocation>
        <location evidence="2">Cytoplasm</location>
    </subcellularLocation>
    <subcellularLocation>
        <location evidence="1">Endomembrane system</location>
        <topology evidence="1">Peripheral membrane protein</topology>
    </subcellularLocation>
</comment>
<gene>
    <name evidence="12" type="ORF">D4764_03G0006820</name>
</gene>
<dbReference type="SUPFAM" id="SSF50729">
    <property type="entry name" value="PH domain-like"/>
    <property type="match status" value="2"/>
</dbReference>
<dbReference type="InterPro" id="IPR029021">
    <property type="entry name" value="Prot-tyrosine_phosphatase-like"/>
</dbReference>
<dbReference type="EC" id="3.1.3.95" evidence="4"/>
<dbReference type="AlphaFoldDB" id="A0A5C6N858"/>
<feature type="active site" description="Phosphocysteine intermediate" evidence="7">
    <location>
        <position position="868"/>
    </location>
</feature>
<evidence type="ECO:0000259" key="11">
    <source>
        <dbReference type="PROSITE" id="PS51339"/>
    </source>
</evidence>
<accession>A0A5C6N858</accession>
<dbReference type="GO" id="GO:0016020">
    <property type="term" value="C:membrane"/>
    <property type="evidence" value="ECO:0007669"/>
    <property type="project" value="TreeGrafter"/>
</dbReference>
<dbReference type="InterPro" id="IPR030564">
    <property type="entry name" value="Myotubularin"/>
</dbReference>
<keyword evidence="5" id="KW-0963">Cytoplasm</keyword>
<reference evidence="12 13" key="1">
    <citation type="submission" date="2019-04" db="EMBL/GenBank/DDBJ databases">
        <title>Chromosome genome assembly for Takifugu flavidus.</title>
        <authorList>
            <person name="Xiao S."/>
        </authorList>
    </citation>
    <scope>NUCLEOTIDE SEQUENCE [LARGE SCALE GENOMIC DNA]</scope>
    <source>
        <strain evidence="12">HTHZ2018</strain>
        <tissue evidence="12">Muscle</tissue>
    </source>
</reference>
<dbReference type="Proteomes" id="UP000324091">
    <property type="component" value="Chromosome 3"/>
</dbReference>
<evidence type="ECO:0000256" key="9">
    <source>
        <dbReference type="SAM" id="MobiDB-lite"/>
    </source>
</evidence>
<dbReference type="Pfam" id="PF02893">
    <property type="entry name" value="GRAM"/>
    <property type="match status" value="2"/>
</dbReference>
<dbReference type="GO" id="GO:0005737">
    <property type="term" value="C:cytoplasm"/>
    <property type="evidence" value="ECO:0007669"/>
    <property type="project" value="UniProtKB-SubCell"/>
</dbReference>
<keyword evidence="6" id="KW-0443">Lipid metabolism</keyword>
<feature type="binding site" evidence="8">
    <location>
        <begin position="806"/>
        <end position="807"/>
    </location>
    <ligand>
        <name>substrate</name>
    </ligand>
</feature>
<comment type="similarity">
    <text evidence="3">Belongs to the protein-tyrosine phosphatase family. Non-receptor class myotubularin subfamily.</text>
</comment>
<proteinExistence type="inferred from homology"/>
<feature type="domain" description="Myotubularin phosphatase" evidence="11">
    <location>
        <begin position="656"/>
        <end position="1031"/>
    </location>
</feature>
<feature type="region of interest" description="Disordered" evidence="9">
    <location>
        <begin position="1066"/>
        <end position="1095"/>
    </location>
</feature>
<dbReference type="InterPro" id="IPR000387">
    <property type="entry name" value="Tyr_Pase_dom"/>
</dbReference>
<dbReference type="PROSITE" id="PS00383">
    <property type="entry name" value="TYR_PHOSPHATASE_1"/>
    <property type="match status" value="2"/>
</dbReference>
<keyword evidence="13" id="KW-1185">Reference proteome</keyword>
<evidence type="ECO:0000256" key="1">
    <source>
        <dbReference type="ARBA" id="ARBA00004184"/>
    </source>
</evidence>
<dbReference type="GO" id="GO:0052629">
    <property type="term" value="F:phosphatidylinositol-3,5-bisphosphate 3-phosphatase activity"/>
    <property type="evidence" value="ECO:0007669"/>
    <property type="project" value="UniProtKB-EC"/>
</dbReference>
<evidence type="ECO:0000256" key="7">
    <source>
        <dbReference type="PIRSR" id="PIRSR630564-1"/>
    </source>
</evidence>
<feature type="binding site" evidence="8">
    <location>
        <begin position="781"/>
        <end position="784"/>
    </location>
    <ligand>
        <name>substrate</name>
    </ligand>
</feature>
<dbReference type="SUPFAM" id="SSF52799">
    <property type="entry name" value="(Phosphotyrosine protein) phosphatases II"/>
    <property type="match status" value="2"/>
</dbReference>
<dbReference type="PROSITE" id="PS51339">
    <property type="entry name" value="PPASE_MYOTUBULARIN"/>
    <property type="match status" value="2"/>
</dbReference>
<dbReference type="GO" id="GO:0004438">
    <property type="term" value="F:phosphatidylinositol-3-phosphate phosphatase activity"/>
    <property type="evidence" value="ECO:0007669"/>
    <property type="project" value="TreeGrafter"/>
</dbReference>
<dbReference type="GO" id="GO:0046856">
    <property type="term" value="P:phosphatidylinositol dephosphorylation"/>
    <property type="evidence" value="ECO:0007669"/>
    <property type="project" value="TreeGrafter"/>
</dbReference>
<dbReference type="InterPro" id="IPR011993">
    <property type="entry name" value="PH-like_dom_sf"/>
</dbReference>
<feature type="binding site" evidence="8">
    <location>
        <begin position="868"/>
        <end position="874"/>
    </location>
    <ligand>
        <name>substrate</name>
    </ligand>
</feature>
<evidence type="ECO:0000256" key="6">
    <source>
        <dbReference type="ARBA" id="ARBA00023098"/>
    </source>
</evidence>
<evidence type="ECO:0000256" key="4">
    <source>
        <dbReference type="ARBA" id="ARBA00012903"/>
    </source>
</evidence>
<dbReference type="Gene3D" id="2.30.29.30">
    <property type="entry name" value="Pleckstrin-homology domain (PH domain)/Phosphotyrosine-binding domain (PTB)"/>
    <property type="match status" value="2"/>
</dbReference>
<dbReference type="EMBL" id="RHFK02000016">
    <property type="protein sequence ID" value="TWW63674.1"/>
    <property type="molecule type" value="Genomic_DNA"/>
</dbReference>
<feature type="compositionally biased region" description="Low complexity" evidence="9">
    <location>
        <begin position="1071"/>
        <end position="1095"/>
    </location>
</feature>
<comment type="caution">
    <text evidence="12">The sequence shown here is derived from an EMBL/GenBank/DDBJ whole genome shotgun (WGS) entry which is preliminary data.</text>
</comment>
<dbReference type="PROSITE" id="PS50056">
    <property type="entry name" value="TYR_PHOSPHATASE_2"/>
    <property type="match status" value="1"/>
</dbReference>
<feature type="domain" description="Tyrosine specific protein phosphatases" evidence="10">
    <location>
        <begin position="837"/>
        <end position="884"/>
    </location>
</feature>
<dbReference type="SMART" id="SM00404">
    <property type="entry name" value="PTPc_motif"/>
    <property type="match status" value="2"/>
</dbReference>
<evidence type="ECO:0000313" key="13">
    <source>
        <dbReference type="Proteomes" id="UP000324091"/>
    </source>
</evidence>
<evidence type="ECO:0000256" key="3">
    <source>
        <dbReference type="ARBA" id="ARBA00007471"/>
    </source>
</evidence>
<evidence type="ECO:0000256" key="8">
    <source>
        <dbReference type="PIRSR" id="PIRSR630564-2"/>
    </source>
</evidence>
<protein>
    <recommendedName>
        <fullName evidence="4">phosphatidylinositol-3,5-bisphosphate 3-phosphatase</fullName>
        <ecNumber evidence="4">3.1.3.95</ecNumber>
    </recommendedName>
</protein>
<evidence type="ECO:0000256" key="5">
    <source>
        <dbReference type="ARBA" id="ARBA00022490"/>
    </source>
</evidence>
<dbReference type="PANTHER" id="PTHR10807:SF40">
    <property type="entry name" value="MYOTUBULARIN-RELATED PROTEIN 1"/>
    <property type="match status" value="1"/>
</dbReference>
<dbReference type="PANTHER" id="PTHR10807">
    <property type="entry name" value="MYOTUBULARIN-RELATED"/>
    <property type="match status" value="1"/>
</dbReference>
<sequence length="1095" mass="126781">MGRKTYISQNSLQVSKANQPIRVMTASHVTKSKLLLWLEGTHRRSGRENCTLRDVVVMLDVPLGAISRVEKMGGASSRGENSYGLEITCKDMRNLRFALKQEGHSRRDIFELLFRYAFPLSHGLRLFAYVTQEKYEENGWTVYKPVEEFRRQGLPNNKWRLTFINVHYELCDTYPTVLAVPVKSKEEDLRRVAAFRENQAVIARCSQPLVGMSGKRNKDDERYLDLIREANDTTKLTIYDARPSVNAVANKATGGGYEGDEYQNAELIFLDIQNIHVMRESLKKLKDIVYPHVEESHWLSSLESTHWLEHLVLSGAIQVADRVSNGNSVVVHCSDGWDRTAQLTSLAMLLLDSHYRTLKGFQVLIEKEWISFGHKFSSRIGHGDKNHADQDRSPIFVQFIDCVWQITKQFPTAFEFNERLLLTIMDHLYSCRFGTFLYNCESARDQHEVRKKTVSLWSLVNSKSDTYLNPFYTPESGRVLYPVASMRHLELWVTYYIRWNPRIRHQQQSPVEQRYKELLALRDEYLKKLEELQRSDSSSSLKDVMYICPFSGLMNGTLTITDYKMHFTSVERESQFILDINLGAISRLETISVPNLGENTRGLELVCKDMRSPRFAYKTDSSQPDIIEVLSKHAFPLFHNLPLFAFLYKEQFPVDGWKVYDPTSEYKRQGLPNESWTISKINSTYELCDTYPSILVIPTNISDEDIKQVSLFRAKHRIPVLSWIHPESQATIVRCSQPLVGPSDRRCKEDERFLQIIMDANAQSHKLTIFDARQNSVAGTNKAKDGGYESETFYPNVELNFLEIPNIHVMRESLRKMKDVVYPTIDEAHWHTSVDQTHWLEYIRLLLSGAAKIADKLESGKTSVVVHCSDGWDRTAQLTCLAMLMLDSYYRTLRGFQVLVEKEWISFGHKFSARVGHGDENHANAERSPLFVQFIDCVWQMTRQFPSAFEFNELFLFAVLDHLYSCLFGTFLYNSEQERTAKEVQTKTVSLWSYINSQPEDFTNPFYVDYEHHVLYPVVSSRHLELWSSYYARWNPRMRPQVPVHQSLKELLFLRAELQRRVEELQREASAHSLSSSEHTPSPTHTSGTPLHTAV</sequence>
<evidence type="ECO:0000256" key="2">
    <source>
        <dbReference type="ARBA" id="ARBA00004496"/>
    </source>
</evidence>
<dbReference type="Pfam" id="PF06602">
    <property type="entry name" value="Myotub-related"/>
    <property type="match status" value="2"/>
</dbReference>
<evidence type="ECO:0000259" key="10">
    <source>
        <dbReference type="PROSITE" id="PS50056"/>
    </source>
</evidence>
<dbReference type="InterPro" id="IPR003595">
    <property type="entry name" value="Tyr_Pase_cat"/>
</dbReference>
<dbReference type="InterPro" id="IPR016130">
    <property type="entry name" value="Tyr_Pase_AS"/>
</dbReference>
<organism evidence="12 13">
    <name type="scientific">Takifugu flavidus</name>
    <name type="common">sansaifugu</name>
    <dbReference type="NCBI Taxonomy" id="433684"/>
    <lineage>
        <taxon>Eukaryota</taxon>
        <taxon>Metazoa</taxon>
        <taxon>Chordata</taxon>
        <taxon>Craniata</taxon>
        <taxon>Vertebrata</taxon>
        <taxon>Euteleostomi</taxon>
        <taxon>Actinopterygii</taxon>
        <taxon>Neopterygii</taxon>
        <taxon>Teleostei</taxon>
        <taxon>Neoteleostei</taxon>
        <taxon>Acanthomorphata</taxon>
        <taxon>Eupercaria</taxon>
        <taxon>Tetraodontiformes</taxon>
        <taxon>Tetradontoidea</taxon>
        <taxon>Tetraodontidae</taxon>
        <taxon>Takifugu</taxon>
    </lineage>
</organism>
<name>A0A5C6N858_9TELE</name>
<feature type="domain" description="Myotubularin phosphatase" evidence="11">
    <location>
        <begin position="139"/>
        <end position="496"/>
    </location>
</feature>
<dbReference type="GO" id="GO:0012505">
    <property type="term" value="C:endomembrane system"/>
    <property type="evidence" value="ECO:0007669"/>
    <property type="project" value="UniProtKB-SubCell"/>
</dbReference>
<dbReference type="InterPro" id="IPR010569">
    <property type="entry name" value="Myotubularin-like_Pase_dom"/>
</dbReference>